<name>A0A7D9H8Y7_PARCT</name>
<dbReference type="GO" id="GO:0005615">
    <property type="term" value="C:extracellular space"/>
    <property type="evidence" value="ECO:0007669"/>
    <property type="project" value="InterPro"/>
</dbReference>
<evidence type="ECO:0000256" key="1">
    <source>
        <dbReference type="ARBA" id="ARBA00022729"/>
    </source>
</evidence>
<comment type="caution">
    <text evidence="4">The sequence shown here is derived from an EMBL/GenBank/DDBJ whole genome shotgun (WGS) entry which is preliminary data.</text>
</comment>
<evidence type="ECO:0000313" key="4">
    <source>
        <dbReference type="EMBL" id="CAB3978609.1"/>
    </source>
</evidence>
<dbReference type="EMBL" id="CACRXK020000128">
    <property type="protein sequence ID" value="CAB3978609.1"/>
    <property type="molecule type" value="Genomic_DNA"/>
</dbReference>
<dbReference type="SMART" id="SM01419">
    <property type="entry name" value="Thiol-ester_cl"/>
    <property type="match status" value="1"/>
</dbReference>
<dbReference type="InterPro" id="IPR050473">
    <property type="entry name" value="A2M/Complement_sys"/>
</dbReference>
<dbReference type="Pfam" id="PF07678">
    <property type="entry name" value="TED_complement"/>
    <property type="match status" value="1"/>
</dbReference>
<dbReference type="OrthoDB" id="9836577at2759"/>
<dbReference type="InterPro" id="IPR047565">
    <property type="entry name" value="Alpha-macroglob_thiol-ester_cl"/>
</dbReference>
<dbReference type="Gene3D" id="1.50.10.20">
    <property type="match status" value="1"/>
</dbReference>
<organism evidence="4 5">
    <name type="scientific">Paramuricea clavata</name>
    <name type="common">Red gorgonian</name>
    <name type="synonym">Violescent sea-whip</name>
    <dbReference type="NCBI Taxonomy" id="317549"/>
    <lineage>
        <taxon>Eukaryota</taxon>
        <taxon>Metazoa</taxon>
        <taxon>Cnidaria</taxon>
        <taxon>Anthozoa</taxon>
        <taxon>Octocorallia</taxon>
        <taxon>Malacalcyonacea</taxon>
        <taxon>Plexauridae</taxon>
        <taxon>Paramuricea</taxon>
    </lineage>
</organism>
<dbReference type="Proteomes" id="UP001152795">
    <property type="component" value="Unassembled WGS sequence"/>
</dbReference>
<dbReference type="InterPro" id="IPR011626">
    <property type="entry name" value="Alpha-macroglobulin_TED"/>
</dbReference>
<dbReference type="PANTHER" id="PTHR11412:SF136">
    <property type="entry name" value="CD109 ANTIGEN"/>
    <property type="match status" value="1"/>
</dbReference>
<keyword evidence="5" id="KW-1185">Reference proteome</keyword>
<gene>
    <name evidence="4" type="ORF">PACLA_8A075548</name>
</gene>
<evidence type="ECO:0000256" key="3">
    <source>
        <dbReference type="ARBA" id="ARBA00023157"/>
    </source>
</evidence>
<reference evidence="4" key="1">
    <citation type="submission" date="2020-04" db="EMBL/GenBank/DDBJ databases">
        <authorList>
            <person name="Alioto T."/>
            <person name="Alioto T."/>
            <person name="Gomez Garrido J."/>
        </authorList>
    </citation>
    <scope>NUCLEOTIDE SEQUENCE</scope>
    <source>
        <strain evidence="4">A484AB</strain>
    </source>
</reference>
<dbReference type="AlphaFoldDB" id="A0A7D9H8Y7"/>
<sequence>NYSEMIDLALPPEIIPGSVLPKISIVGDIMGPALTNLDGLLAMPYGCGEQNMAKFAPNIYVLDYLTSTNQLTKEIKDDAIWYIKSGKF</sequence>
<dbReference type="SUPFAM" id="SSF48239">
    <property type="entry name" value="Terpenoid cyclases/Protein prenyltransferases"/>
    <property type="match status" value="1"/>
</dbReference>
<dbReference type="PANTHER" id="PTHR11412">
    <property type="entry name" value="MACROGLOBULIN / COMPLEMENT"/>
    <property type="match status" value="1"/>
</dbReference>
<protein>
    <submittedName>
        <fullName evidence="4">Alpha-2-macroglobulin-like</fullName>
    </submittedName>
</protein>
<dbReference type="PROSITE" id="PS00477">
    <property type="entry name" value="ALPHA_2_MACROGLOBULIN"/>
    <property type="match status" value="1"/>
</dbReference>
<keyword evidence="2" id="KW-0882">Thioester bond</keyword>
<evidence type="ECO:0000256" key="2">
    <source>
        <dbReference type="ARBA" id="ARBA00022966"/>
    </source>
</evidence>
<keyword evidence="1" id="KW-0732">Signal</keyword>
<feature type="non-terminal residue" evidence="4">
    <location>
        <position position="88"/>
    </location>
</feature>
<dbReference type="InterPro" id="IPR019742">
    <property type="entry name" value="MacrogloblnA2_CS"/>
</dbReference>
<keyword evidence="3" id="KW-1015">Disulfide bond</keyword>
<evidence type="ECO:0000313" key="5">
    <source>
        <dbReference type="Proteomes" id="UP001152795"/>
    </source>
</evidence>
<accession>A0A7D9H8Y7</accession>
<proteinExistence type="predicted"/>
<dbReference type="InterPro" id="IPR008930">
    <property type="entry name" value="Terpenoid_cyclase/PrenylTrfase"/>
</dbReference>